<protein>
    <recommendedName>
        <fullName evidence="5">MYND-type domain-containing protein</fullName>
    </recommendedName>
</protein>
<dbReference type="STRING" id="945553.A0A0D2PEY5"/>
<dbReference type="Pfam" id="PF20179">
    <property type="entry name" value="MSS51_C"/>
    <property type="match status" value="1"/>
</dbReference>
<dbReference type="PANTHER" id="PTHR47570">
    <property type="entry name" value="ZINC ION BINDING PROTEIN"/>
    <property type="match status" value="1"/>
</dbReference>
<dbReference type="InterPro" id="IPR002893">
    <property type="entry name" value="Znf_MYND"/>
</dbReference>
<proteinExistence type="predicted"/>
<dbReference type="OrthoDB" id="432970at2759"/>
<dbReference type="InterPro" id="IPR046824">
    <property type="entry name" value="Mss51-like_C"/>
</dbReference>
<dbReference type="PROSITE" id="PS50865">
    <property type="entry name" value="ZF_MYND_2"/>
    <property type="match status" value="1"/>
</dbReference>
<evidence type="ECO:0000256" key="2">
    <source>
        <dbReference type="ARBA" id="ARBA00022771"/>
    </source>
</evidence>
<organism evidence="6 7">
    <name type="scientific">Hypholoma sublateritium (strain FD-334 SS-4)</name>
    <dbReference type="NCBI Taxonomy" id="945553"/>
    <lineage>
        <taxon>Eukaryota</taxon>
        <taxon>Fungi</taxon>
        <taxon>Dikarya</taxon>
        <taxon>Basidiomycota</taxon>
        <taxon>Agaricomycotina</taxon>
        <taxon>Agaricomycetes</taxon>
        <taxon>Agaricomycetidae</taxon>
        <taxon>Agaricales</taxon>
        <taxon>Agaricineae</taxon>
        <taxon>Strophariaceae</taxon>
        <taxon>Hypholoma</taxon>
    </lineage>
</organism>
<sequence length="452" mass="50966">MQDIKPPKKIFRCATCKAVIYCSAECANRAWSISVGNQPTHKTLCGDNKRHMERLPQTQGITKSFPWGRLESDGTFSFDIARGRFGVLGSSGYGYWSHRGGPSPHSEAAAVNMDSSPYASQYQKLVQSFEYRDGKELIGKKHLSDEEGWKLPSKYIPYRNFSSAATLPKLVTEFEYGVVDWDTWYRWRNLPKESPAALLMNYPMSVYRMLVNCLELTSPNAGQPDKRVGLHIHLLGAEVELNFLPLFSELALLLPYHDIKLVLFGSAVAKLVRVAMKTSRSLATKSPVFIYTAPPDCGSGTVSIYFNSVSDGNWSATDNVRPDALVACNAGLASYHEWFPVIQEAHMKRIPFAVTEYAEQSAEHQRNMIPIILSREFLSPRPMQEYKIQLNPFQRPGQRPIPMYRLPNIVNGFTLIVYKNKTAKAKVKDLELDKVIGEVGKALRTMILNKMD</sequence>
<keyword evidence="7" id="KW-1185">Reference proteome</keyword>
<keyword evidence="2 4" id="KW-0863">Zinc-finger</keyword>
<feature type="domain" description="MYND-type" evidence="5">
    <location>
        <begin position="1"/>
        <end position="45"/>
    </location>
</feature>
<gene>
    <name evidence="6" type="ORF">HYPSUDRAFT_132081</name>
</gene>
<dbReference type="PANTHER" id="PTHR47570:SF1">
    <property type="entry name" value="ZINC ION BINDING PROTEIN"/>
    <property type="match status" value="1"/>
</dbReference>
<name>A0A0D2PEY5_HYPSF</name>
<evidence type="ECO:0000313" key="7">
    <source>
        <dbReference type="Proteomes" id="UP000054270"/>
    </source>
</evidence>
<evidence type="ECO:0000259" key="5">
    <source>
        <dbReference type="PROSITE" id="PS50865"/>
    </source>
</evidence>
<keyword evidence="3" id="KW-0862">Zinc</keyword>
<evidence type="ECO:0000256" key="1">
    <source>
        <dbReference type="ARBA" id="ARBA00022723"/>
    </source>
</evidence>
<dbReference type="Proteomes" id="UP000054270">
    <property type="component" value="Unassembled WGS sequence"/>
</dbReference>
<dbReference type="AlphaFoldDB" id="A0A0D2PEY5"/>
<evidence type="ECO:0000256" key="3">
    <source>
        <dbReference type="ARBA" id="ARBA00022833"/>
    </source>
</evidence>
<dbReference type="SUPFAM" id="SSF144232">
    <property type="entry name" value="HIT/MYND zinc finger-like"/>
    <property type="match status" value="1"/>
</dbReference>
<dbReference type="EMBL" id="KN817525">
    <property type="protein sequence ID" value="KJA27126.1"/>
    <property type="molecule type" value="Genomic_DNA"/>
</dbReference>
<evidence type="ECO:0000256" key="4">
    <source>
        <dbReference type="PROSITE-ProRule" id="PRU00134"/>
    </source>
</evidence>
<evidence type="ECO:0000313" key="6">
    <source>
        <dbReference type="EMBL" id="KJA27126.1"/>
    </source>
</evidence>
<reference evidence="7" key="1">
    <citation type="submission" date="2014-04" db="EMBL/GenBank/DDBJ databases">
        <title>Evolutionary Origins and Diversification of the Mycorrhizal Mutualists.</title>
        <authorList>
            <consortium name="DOE Joint Genome Institute"/>
            <consortium name="Mycorrhizal Genomics Consortium"/>
            <person name="Kohler A."/>
            <person name="Kuo A."/>
            <person name="Nagy L.G."/>
            <person name="Floudas D."/>
            <person name="Copeland A."/>
            <person name="Barry K.W."/>
            <person name="Cichocki N."/>
            <person name="Veneault-Fourrey C."/>
            <person name="LaButti K."/>
            <person name="Lindquist E.A."/>
            <person name="Lipzen A."/>
            <person name="Lundell T."/>
            <person name="Morin E."/>
            <person name="Murat C."/>
            <person name="Riley R."/>
            <person name="Ohm R."/>
            <person name="Sun H."/>
            <person name="Tunlid A."/>
            <person name="Henrissat B."/>
            <person name="Grigoriev I.V."/>
            <person name="Hibbett D.S."/>
            <person name="Martin F."/>
        </authorList>
    </citation>
    <scope>NUCLEOTIDE SEQUENCE [LARGE SCALE GENOMIC DNA]</scope>
    <source>
        <strain evidence="7">FD-334 SS-4</strain>
    </source>
</reference>
<dbReference type="OMA" id="FWSHRGG"/>
<keyword evidence="1" id="KW-0479">Metal-binding</keyword>
<dbReference type="GO" id="GO:0008270">
    <property type="term" value="F:zinc ion binding"/>
    <property type="evidence" value="ECO:0007669"/>
    <property type="project" value="UniProtKB-KW"/>
</dbReference>
<dbReference type="Gene3D" id="6.10.140.2220">
    <property type="match status" value="1"/>
</dbReference>
<accession>A0A0D2PEY5</accession>
<dbReference type="Pfam" id="PF01753">
    <property type="entry name" value="zf-MYND"/>
    <property type="match status" value="1"/>
</dbReference>